<dbReference type="AlphaFoldDB" id="A0A814Y6S3"/>
<dbReference type="EMBL" id="CAJNOK010008509">
    <property type="protein sequence ID" value="CAF1065336.1"/>
    <property type="molecule type" value="Genomic_DNA"/>
</dbReference>
<name>A0A814Y6S3_9BILA</name>
<organism evidence="3 6">
    <name type="scientific">Didymodactylos carnosus</name>
    <dbReference type="NCBI Taxonomy" id="1234261"/>
    <lineage>
        <taxon>Eukaryota</taxon>
        <taxon>Metazoa</taxon>
        <taxon>Spiralia</taxon>
        <taxon>Gnathifera</taxon>
        <taxon>Rotifera</taxon>
        <taxon>Eurotatoria</taxon>
        <taxon>Bdelloidea</taxon>
        <taxon>Philodinida</taxon>
        <taxon>Philodinidae</taxon>
        <taxon>Didymodactylos</taxon>
    </lineage>
</organism>
<dbReference type="Proteomes" id="UP000682733">
    <property type="component" value="Unassembled WGS sequence"/>
</dbReference>
<dbReference type="Pfam" id="PF12825">
    <property type="entry name" value="DUF3818"/>
    <property type="match status" value="1"/>
</dbReference>
<sequence>MEQDGIPPVIITSEVDTREDALRYDVLRGRLVELVLCNEFGIMYGDTGQTLTSAPLDIAEKSLLHSVILLSQRMPRPSALPPLTRALYYRFLRNVPILFGHDEHFLASLDDFVESHFITFVGKWMRATKFDILSFSIHYIKLFSHLKNEAWYGYDSHSFTSLNPSYAQKPLHIPTTIYPEMMTCYRAALPDGGTFQLTKRRIADREMNAETLQKLRQSKQMGFVNAWREVFRAATHLIRYLTKNDSDGTGQYNYLDRFWKVLKASPEVHDLPDIFANVVEAVIKALTYTIDNILDDEDWRKTALALWKWLPINTILTALRIFNPISFMDRIINVFCWRGWGMNSLLQRMGSTVCSYDRTIAHIKVLRRTLASSNRYAIERAVDVAFKNLKQTNAISCPISSQDSNAKIQSLLLDSDKKQFPNEAIIQETDIVYARTYIRKKEKEDFIEALGDTHTINFIKNVCHTITPLLAEISECIDFASFVATLAETVNSILPALSIYDQCGNDPEKLLEVYLSVISNIESTVRTLVITAYPMVYSIANREQNSDRPGFQDLINKLIHSILNPSEGKIAILDLFRDVTPEVFCLLSSSSPLSDQLQVDIDTLIEYMKTGVDAEKFKRMSVLEGEVLRRFTKQVIEEFTGETALKMLDDERLTNEVGSIVG</sequence>
<dbReference type="InterPro" id="IPR024554">
    <property type="entry name" value="LEC1-like_C"/>
</dbReference>
<evidence type="ECO:0000313" key="2">
    <source>
        <dbReference type="EMBL" id="CAF1065336.1"/>
    </source>
</evidence>
<evidence type="ECO:0000313" key="5">
    <source>
        <dbReference type="EMBL" id="CAF3989123.1"/>
    </source>
</evidence>
<protein>
    <recommendedName>
        <fullName evidence="1">PX domain-containing protein</fullName>
    </recommendedName>
</protein>
<evidence type="ECO:0000313" key="3">
    <source>
        <dbReference type="EMBL" id="CAF1226172.1"/>
    </source>
</evidence>
<dbReference type="Proteomes" id="UP000677228">
    <property type="component" value="Unassembled WGS sequence"/>
</dbReference>
<accession>A0A814Y6S3</accession>
<dbReference type="EMBL" id="CAJOBC010009488">
    <property type="protein sequence ID" value="CAF3989123.1"/>
    <property type="molecule type" value="Genomic_DNA"/>
</dbReference>
<dbReference type="Proteomes" id="UP000681722">
    <property type="component" value="Unassembled WGS sequence"/>
</dbReference>
<dbReference type="OrthoDB" id="2117459at2759"/>
<dbReference type="Proteomes" id="UP000663829">
    <property type="component" value="Unassembled WGS sequence"/>
</dbReference>
<proteinExistence type="predicted"/>
<gene>
    <name evidence="3" type="ORF">GPM918_LOCUS24939</name>
    <name evidence="2" type="ORF">OVA965_LOCUS17626</name>
    <name evidence="5" type="ORF">SRO942_LOCUS24943</name>
    <name evidence="4" type="ORF">TMI583_LOCUS17637</name>
</gene>
<reference evidence="3" key="1">
    <citation type="submission" date="2021-02" db="EMBL/GenBank/DDBJ databases">
        <authorList>
            <person name="Nowell W R."/>
        </authorList>
    </citation>
    <scope>NUCLEOTIDE SEQUENCE</scope>
</reference>
<feature type="domain" description="PX" evidence="1">
    <location>
        <begin position="255"/>
        <end position="357"/>
    </location>
</feature>
<dbReference type="EMBL" id="CAJOBA010008524">
    <property type="protein sequence ID" value="CAF3830422.1"/>
    <property type="molecule type" value="Genomic_DNA"/>
</dbReference>
<evidence type="ECO:0000313" key="6">
    <source>
        <dbReference type="Proteomes" id="UP000663829"/>
    </source>
</evidence>
<evidence type="ECO:0000313" key="4">
    <source>
        <dbReference type="EMBL" id="CAF3830422.1"/>
    </source>
</evidence>
<comment type="caution">
    <text evidence="3">The sequence shown here is derived from an EMBL/GenBank/DDBJ whole genome shotgun (WGS) entry which is preliminary data.</text>
</comment>
<keyword evidence="6" id="KW-1185">Reference proteome</keyword>
<evidence type="ECO:0000259" key="1">
    <source>
        <dbReference type="Pfam" id="PF12825"/>
    </source>
</evidence>
<dbReference type="EMBL" id="CAJNOQ010009483">
    <property type="protein sequence ID" value="CAF1226172.1"/>
    <property type="molecule type" value="Genomic_DNA"/>
</dbReference>